<evidence type="ECO:0000313" key="8">
    <source>
        <dbReference type="Proteomes" id="UP001501266"/>
    </source>
</evidence>
<feature type="domain" description="Carbohydrate kinase PfkB" evidence="6">
    <location>
        <begin position="21"/>
        <end position="280"/>
    </location>
</feature>
<keyword evidence="2" id="KW-0808">Transferase</keyword>
<name>A0ABN1YZ28_9MICO</name>
<keyword evidence="8" id="KW-1185">Reference proteome</keyword>
<dbReference type="InterPro" id="IPR029056">
    <property type="entry name" value="Ribokinase-like"/>
</dbReference>
<keyword evidence="3" id="KW-0547">Nucleotide-binding</keyword>
<evidence type="ECO:0000256" key="4">
    <source>
        <dbReference type="ARBA" id="ARBA00022777"/>
    </source>
</evidence>
<evidence type="ECO:0000256" key="5">
    <source>
        <dbReference type="ARBA" id="ARBA00022840"/>
    </source>
</evidence>
<evidence type="ECO:0000256" key="1">
    <source>
        <dbReference type="ARBA" id="ARBA00010688"/>
    </source>
</evidence>
<dbReference type="PANTHER" id="PTHR43085:SF1">
    <property type="entry name" value="PSEUDOURIDINE KINASE-RELATED"/>
    <property type="match status" value="1"/>
</dbReference>
<dbReference type="InterPro" id="IPR050306">
    <property type="entry name" value="PfkB_Carbo_kinase"/>
</dbReference>
<evidence type="ECO:0000259" key="6">
    <source>
        <dbReference type="Pfam" id="PF00294"/>
    </source>
</evidence>
<dbReference type="InterPro" id="IPR002173">
    <property type="entry name" value="Carboh/pur_kinase_PfkB_CS"/>
</dbReference>
<dbReference type="Gene3D" id="3.40.1190.20">
    <property type="match status" value="1"/>
</dbReference>
<evidence type="ECO:0000256" key="2">
    <source>
        <dbReference type="ARBA" id="ARBA00022679"/>
    </source>
</evidence>
<accession>A0ABN1YZ28</accession>
<dbReference type="SUPFAM" id="SSF53613">
    <property type="entry name" value="Ribokinase-like"/>
    <property type="match status" value="1"/>
</dbReference>
<dbReference type="PANTHER" id="PTHR43085">
    <property type="entry name" value="HEXOKINASE FAMILY MEMBER"/>
    <property type="match status" value="1"/>
</dbReference>
<keyword evidence="5" id="KW-0067">ATP-binding</keyword>
<dbReference type="InterPro" id="IPR011611">
    <property type="entry name" value="PfkB_dom"/>
</dbReference>
<dbReference type="Proteomes" id="UP001501266">
    <property type="component" value="Unassembled WGS sequence"/>
</dbReference>
<dbReference type="PROSITE" id="PS00583">
    <property type="entry name" value="PFKB_KINASES_1"/>
    <property type="match status" value="1"/>
</dbReference>
<sequence>MTDRVVVVGDALVDEVDGASIVGGAALNVAVGLSRLGVPAQLIAMVGDDEAGRLVREHCAAHGVELVATAAPRGTAVATAVRDGGTMRYEFNAAGTSRFVELRDQRAALESAPLVLVSCLALEHEAQVAPLAALPGARERLMLDPNARPAYLREPGAVARFAAGLDLLASRSLLVKLSDEDAELVYGEDASATASRWLGSGAGAVAITRGPDGATLATAQGWIDAFVPELHEPIVDTIGAGDSVLASLAASVLAGEHTGGWAAPLERAMAVAAATTRVAGGLLQLPR</sequence>
<organism evidence="7 8">
    <name type="scientific">Agrococcus citreus</name>
    <dbReference type="NCBI Taxonomy" id="84643"/>
    <lineage>
        <taxon>Bacteria</taxon>
        <taxon>Bacillati</taxon>
        <taxon>Actinomycetota</taxon>
        <taxon>Actinomycetes</taxon>
        <taxon>Micrococcales</taxon>
        <taxon>Microbacteriaceae</taxon>
        <taxon>Agrococcus</taxon>
    </lineage>
</organism>
<dbReference type="Pfam" id="PF00294">
    <property type="entry name" value="PfkB"/>
    <property type="match status" value="1"/>
</dbReference>
<reference evidence="7 8" key="1">
    <citation type="journal article" date="2019" name="Int. J. Syst. Evol. Microbiol.">
        <title>The Global Catalogue of Microorganisms (GCM) 10K type strain sequencing project: providing services to taxonomists for standard genome sequencing and annotation.</title>
        <authorList>
            <consortium name="The Broad Institute Genomics Platform"/>
            <consortium name="The Broad Institute Genome Sequencing Center for Infectious Disease"/>
            <person name="Wu L."/>
            <person name="Ma J."/>
        </authorList>
    </citation>
    <scope>NUCLEOTIDE SEQUENCE [LARGE SCALE GENOMIC DNA]</scope>
    <source>
        <strain evidence="7 8">JCM 12398</strain>
    </source>
</reference>
<protein>
    <recommendedName>
        <fullName evidence="6">Carbohydrate kinase PfkB domain-containing protein</fullName>
    </recommendedName>
</protein>
<comment type="similarity">
    <text evidence="1">Belongs to the carbohydrate kinase PfkB family.</text>
</comment>
<proteinExistence type="inferred from homology"/>
<evidence type="ECO:0000256" key="3">
    <source>
        <dbReference type="ARBA" id="ARBA00022741"/>
    </source>
</evidence>
<evidence type="ECO:0000313" key="7">
    <source>
        <dbReference type="EMBL" id="GAA1425749.1"/>
    </source>
</evidence>
<keyword evidence="4" id="KW-0418">Kinase</keyword>
<gene>
    <name evidence="7" type="ORF">GCM10009640_25120</name>
</gene>
<comment type="caution">
    <text evidence="7">The sequence shown here is derived from an EMBL/GenBank/DDBJ whole genome shotgun (WGS) entry which is preliminary data.</text>
</comment>
<dbReference type="RefSeq" id="WP_343920935.1">
    <property type="nucleotide sequence ID" value="NZ_BAAAKK010000005.1"/>
</dbReference>
<dbReference type="EMBL" id="BAAAKK010000005">
    <property type="protein sequence ID" value="GAA1425749.1"/>
    <property type="molecule type" value="Genomic_DNA"/>
</dbReference>